<evidence type="ECO:0000256" key="4">
    <source>
        <dbReference type="ARBA" id="ARBA00023136"/>
    </source>
</evidence>
<keyword evidence="4 5" id="KW-0472">Membrane</keyword>
<dbReference type="Proteomes" id="UP000235371">
    <property type="component" value="Unassembled WGS sequence"/>
</dbReference>
<dbReference type="OrthoDB" id="2830640at2759"/>
<evidence type="ECO:0000256" key="5">
    <source>
        <dbReference type="SAM" id="Phobius"/>
    </source>
</evidence>
<gene>
    <name evidence="6" type="ORF">K444DRAFT_547773</name>
</gene>
<dbReference type="STRING" id="1095630.A0A2J6SJ01"/>
<dbReference type="GeneID" id="36584404"/>
<dbReference type="SUPFAM" id="SSF144083">
    <property type="entry name" value="Magnesium transport protein CorA, transmembrane region"/>
    <property type="match status" value="1"/>
</dbReference>
<keyword evidence="2 5" id="KW-0812">Transmembrane</keyword>
<feature type="transmembrane region" description="Helical" evidence="5">
    <location>
        <begin position="46"/>
        <end position="65"/>
    </location>
</feature>
<dbReference type="EMBL" id="KZ613913">
    <property type="protein sequence ID" value="PMD50749.1"/>
    <property type="molecule type" value="Genomic_DNA"/>
</dbReference>
<keyword evidence="3 5" id="KW-1133">Transmembrane helix</keyword>
<dbReference type="AlphaFoldDB" id="A0A2J6SJ01"/>
<accession>A0A2J6SJ01</accession>
<dbReference type="GO" id="GO:0016020">
    <property type="term" value="C:membrane"/>
    <property type="evidence" value="ECO:0007669"/>
    <property type="project" value="UniProtKB-SubCell"/>
</dbReference>
<name>A0A2J6SJ01_9HELO</name>
<evidence type="ECO:0000256" key="3">
    <source>
        <dbReference type="ARBA" id="ARBA00022989"/>
    </source>
</evidence>
<evidence type="ECO:0000313" key="6">
    <source>
        <dbReference type="EMBL" id="PMD50749.1"/>
    </source>
</evidence>
<feature type="transmembrane region" description="Helical" evidence="5">
    <location>
        <begin position="85"/>
        <end position="104"/>
    </location>
</feature>
<dbReference type="RefSeq" id="XP_024727653.1">
    <property type="nucleotide sequence ID" value="XM_024876325.1"/>
</dbReference>
<evidence type="ECO:0000256" key="1">
    <source>
        <dbReference type="ARBA" id="ARBA00004141"/>
    </source>
</evidence>
<organism evidence="6 7">
    <name type="scientific">Hyaloscypha bicolor E</name>
    <dbReference type="NCBI Taxonomy" id="1095630"/>
    <lineage>
        <taxon>Eukaryota</taxon>
        <taxon>Fungi</taxon>
        <taxon>Dikarya</taxon>
        <taxon>Ascomycota</taxon>
        <taxon>Pezizomycotina</taxon>
        <taxon>Leotiomycetes</taxon>
        <taxon>Helotiales</taxon>
        <taxon>Hyaloscyphaceae</taxon>
        <taxon>Hyaloscypha</taxon>
        <taxon>Hyaloscypha bicolor</taxon>
    </lineage>
</organism>
<comment type="subcellular location">
    <subcellularLocation>
        <location evidence="1">Membrane</location>
        <topology evidence="1">Multi-pass membrane protein</topology>
    </subcellularLocation>
</comment>
<protein>
    <submittedName>
        <fullName evidence="6">Uncharacterized protein</fullName>
    </submittedName>
</protein>
<proteinExistence type="predicted"/>
<sequence>MAQKDAKVHIRVAELSANIAQATMQDSTAMKELATESKKDSSAMKILTILGIFFLPGASIAAIFAMPTFNWDDDGVPTINSGFKYYWSITIPVTLLVLFIWILARMLPTRIQSLITGNRRTLLGGNFGGGMERK</sequence>
<dbReference type="InterPro" id="IPR045863">
    <property type="entry name" value="CorA_TM1_TM2"/>
</dbReference>
<reference evidence="6 7" key="1">
    <citation type="submission" date="2016-04" db="EMBL/GenBank/DDBJ databases">
        <title>A degradative enzymes factory behind the ericoid mycorrhizal symbiosis.</title>
        <authorList>
            <consortium name="DOE Joint Genome Institute"/>
            <person name="Martino E."/>
            <person name="Morin E."/>
            <person name="Grelet G."/>
            <person name="Kuo A."/>
            <person name="Kohler A."/>
            <person name="Daghino S."/>
            <person name="Barry K."/>
            <person name="Choi C."/>
            <person name="Cichocki N."/>
            <person name="Clum A."/>
            <person name="Copeland A."/>
            <person name="Hainaut M."/>
            <person name="Haridas S."/>
            <person name="Labutti K."/>
            <person name="Lindquist E."/>
            <person name="Lipzen A."/>
            <person name="Khouja H.-R."/>
            <person name="Murat C."/>
            <person name="Ohm R."/>
            <person name="Olson A."/>
            <person name="Spatafora J."/>
            <person name="Veneault-Fourrey C."/>
            <person name="Henrissat B."/>
            <person name="Grigoriev I."/>
            <person name="Martin F."/>
            <person name="Perotto S."/>
        </authorList>
    </citation>
    <scope>NUCLEOTIDE SEQUENCE [LARGE SCALE GENOMIC DNA]</scope>
    <source>
        <strain evidence="6 7">E</strain>
    </source>
</reference>
<evidence type="ECO:0000313" key="7">
    <source>
        <dbReference type="Proteomes" id="UP000235371"/>
    </source>
</evidence>
<dbReference type="InParanoid" id="A0A2J6SJ01"/>
<evidence type="ECO:0000256" key="2">
    <source>
        <dbReference type="ARBA" id="ARBA00022692"/>
    </source>
</evidence>
<dbReference type="Gene3D" id="1.20.58.340">
    <property type="entry name" value="Magnesium transport protein CorA, transmembrane region"/>
    <property type="match status" value="1"/>
</dbReference>
<keyword evidence="7" id="KW-1185">Reference proteome</keyword>